<dbReference type="EMBL" id="BMAW01045417">
    <property type="protein sequence ID" value="GFS49967.1"/>
    <property type="molecule type" value="Genomic_DNA"/>
</dbReference>
<evidence type="ECO:0000313" key="3">
    <source>
        <dbReference type="Proteomes" id="UP000887013"/>
    </source>
</evidence>
<proteinExistence type="predicted"/>
<organism evidence="2 3">
    <name type="scientific">Nephila pilipes</name>
    <name type="common">Giant wood spider</name>
    <name type="synonym">Nephila maculata</name>
    <dbReference type="NCBI Taxonomy" id="299642"/>
    <lineage>
        <taxon>Eukaryota</taxon>
        <taxon>Metazoa</taxon>
        <taxon>Ecdysozoa</taxon>
        <taxon>Arthropoda</taxon>
        <taxon>Chelicerata</taxon>
        <taxon>Arachnida</taxon>
        <taxon>Araneae</taxon>
        <taxon>Araneomorphae</taxon>
        <taxon>Entelegynae</taxon>
        <taxon>Araneoidea</taxon>
        <taxon>Nephilidae</taxon>
        <taxon>Nephila</taxon>
    </lineage>
</organism>
<dbReference type="AlphaFoldDB" id="A0A8X6ILM1"/>
<sequence length="131" mass="14302">MFESNIPPPALLKIKKRKKNKRNLILLTLAEKNQPCVAVLDHSDSDSESMHSAPSLSGGESQIGKMQVIPSQSSILSDDKHQSGSEEEEGREITALVVYSSSLSTNRSLDGLTGNVCLLQLNDPYQKNCFS</sequence>
<keyword evidence="3" id="KW-1185">Reference proteome</keyword>
<name>A0A8X6ILM1_NEPPI</name>
<dbReference type="Proteomes" id="UP000887013">
    <property type="component" value="Unassembled WGS sequence"/>
</dbReference>
<reference evidence="2" key="1">
    <citation type="submission" date="2020-08" db="EMBL/GenBank/DDBJ databases">
        <title>Multicomponent nature underlies the extraordinary mechanical properties of spider dragline silk.</title>
        <authorList>
            <person name="Kono N."/>
            <person name="Nakamura H."/>
            <person name="Mori M."/>
            <person name="Yoshida Y."/>
            <person name="Ohtoshi R."/>
            <person name="Malay A.D."/>
            <person name="Moran D.A.P."/>
            <person name="Tomita M."/>
            <person name="Numata K."/>
            <person name="Arakawa K."/>
        </authorList>
    </citation>
    <scope>NUCLEOTIDE SEQUENCE</scope>
</reference>
<feature type="region of interest" description="Disordered" evidence="1">
    <location>
        <begin position="41"/>
        <end position="91"/>
    </location>
</feature>
<accession>A0A8X6ILM1</accession>
<evidence type="ECO:0000313" key="2">
    <source>
        <dbReference type="EMBL" id="GFS49967.1"/>
    </source>
</evidence>
<comment type="caution">
    <text evidence="2">The sequence shown here is derived from an EMBL/GenBank/DDBJ whole genome shotgun (WGS) entry which is preliminary data.</text>
</comment>
<protein>
    <submittedName>
        <fullName evidence="2">Uncharacterized protein</fullName>
    </submittedName>
</protein>
<evidence type="ECO:0000256" key="1">
    <source>
        <dbReference type="SAM" id="MobiDB-lite"/>
    </source>
</evidence>
<gene>
    <name evidence="2" type="ORF">NPIL_317021</name>
</gene>